<gene>
    <name evidence="4" type="ORF">CYLTODRAFT_373218</name>
</gene>
<dbReference type="GO" id="GO:0016301">
    <property type="term" value="F:kinase activity"/>
    <property type="evidence" value="ECO:0007669"/>
    <property type="project" value="UniProtKB-UniRule"/>
</dbReference>
<organism evidence="4 5">
    <name type="scientific">Cylindrobasidium torrendii FP15055 ss-10</name>
    <dbReference type="NCBI Taxonomy" id="1314674"/>
    <lineage>
        <taxon>Eukaryota</taxon>
        <taxon>Fungi</taxon>
        <taxon>Dikarya</taxon>
        <taxon>Basidiomycota</taxon>
        <taxon>Agaricomycotina</taxon>
        <taxon>Agaricomycetes</taxon>
        <taxon>Agaricomycetidae</taxon>
        <taxon>Agaricales</taxon>
        <taxon>Marasmiineae</taxon>
        <taxon>Physalacriaceae</taxon>
        <taxon>Cylindrobasidium</taxon>
    </lineage>
</organism>
<keyword evidence="3 4" id="KW-0418">Kinase</keyword>
<dbReference type="Proteomes" id="UP000054007">
    <property type="component" value="Unassembled WGS sequence"/>
</dbReference>
<dbReference type="Gene3D" id="3.90.1200.10">
    <property type="match status" value="1"/>
</dbReference>
<dbReference type="Pfam" id="PF03881">
    <property type="entry name" value="Fructosamin_kin"/>
    <property type="match status" value="1"/>
</dbReference>
<accession>A0A0D7BG35</accession>
<comment type="catalytic activity">
    <reaction evidence="2">
        <text>N(6)-D-ribulosyl-L-lysyl-[protein] + ATP = N(6)-(3-O-phospho-D-ribulosyl)-L-lysyl-[protein] + ADP + H(+)</text>
        <dbReference type="Rhea" id="RHEA:48432"/>
        <dbReference type="Rhea" id="RHEA-COMP:12103"/>
        <dbReference type="Rhea" id="RHEA-COMP:12104"/>
        <dbReference type="ChEBI" id="CHEBI:15378"/>
        <dbReference type="ChEBI" id="CHEBI:30616"/>
        <dbReference type="ChEBI" id="CHEBI:90418"/>
        <dbReference type="ChEBI" id="CHEBI:90420"/>
        <dbReference type="ChEBI" id="CHEBI:456216"/>
        <dbReference type="EC" id="2.7.1.172"/>
    </reaction>
    <physiologicalReaction direction="left-to-right" evidence="2">
        <dbReference type="Rhea" id="RHEA:48433"/>
    </physiologicalReaction>
</comment>
<sequence>MIPGVILEHLTNLRPGAEFTGSPPRVKSSDGGLFFVKVGSASEAEQYAGEAESLKAIDAAAPGLAPHVYVSGEDEDGRPYFVSDYLDFGPLSDKAGTELAKRLALELHQYTSEHGFGFHVPTYCGATRMKNGWYSTWQECYSEMIKDLLGMLKSKGGRYSGLCSKGDKIVTSVIPKLLGSIHIEPALCHGDLWSGNAGSQRSTGLPVVFDPSSYFGHSELDLAIARIFGGFSSSFFETYHKYLPKTEPVDQYGLRAELYEMFHYLNHTVLFGGGYAGSAERKMDVLLKALPSI</sequence>
<dbReference type="AlphaFoldDB" id="A0A0D7BG35"/>
<name>A0A0D7BG35_9AGAR</name>
<keyword evidence="3" id="KW-0808">Transferase</keyword>
<evidence type="ECO:0000256" key="3">
    <source>
        <dbReference type="PIRNR" id="PIRNR006221"/>
    </source>
</evidence>
<evidence type="ECO:0000256" key="1">
    <source>
        <dbReference type="ARBA" id="ARBA00011961"/>
    </source>
</evidence>
<dbReference type="PIRSF" id="PIRSF006221">
    <property type="entry name" value="Ketosamine-3-kinase"/>
    <property type="match status" value="1"/>
</dbReference>
<dbReference type="InterPro" id="IPR016477">
    <property type="entry name" value="Fructo-/Ketosamine-3-kinase"/>
</dbReference>
<comment type="similarity">
    <text evidence="3">Belongs to the fructosamine kinase family.</text>
</comment>
<proteinExistence type="inferred from homology"/>
<dbReference type="SUPFAM" id="SSF56112">
    <property type="entry name" value="Protein kinase-like (PK-like)"/>
    <property type="match status" value="1"/>
</dbReference>
<dbReference type="EC" id="2.7.1.172" evidence="1"/>
<evidence type="ECO:0000256" key="2">
    <source>
        <dbReference type="ARBA" id="ARBA00048655"/>
    </source>
</evidence>
<dbReference type="PANTHER" id="PTHR12149">
    <property type="entry name" value="FRUCTOSAMINE 3 KINASE-RELATED PROTEIN"/>
    <property type="match status" value="1"/>
</dbReference>
<dbReference type="PANTHER" id="PTHR12149:SF8">
    <property type="entry name" value="PROTEIN-RIBULOSAMINE 3-KINASE"/>
    <property type="match status" value="1"/>
</dbReference>
<dbReference type="EMBL" id="KN880489">
    <property type="protein sequence ID" value="KIY69165.1"/>
    <property type="molecule type" value="Genomic_DNA"/>
</dbReference>
<keyword evidence="5" id="KW-1185">Reference proteome</keyword>
<evidence type="ECO:0000313" key="5">
    <source>
        <dbReference type="Proteomes" id="UP000054007"/>
    </source>
</evidence>
<dbReference type="GO" id="GO:0102193">
    <property type="term" value="F:protein-ribulosamine 3-kinase activity"/>
    <property type="evidence" value="ECO:0007669"/>
    <property type="project" value="UniProtKB-EC"/>
</dbReference>
<dbReference type="InterPro" id="IPR011009">
    <property type="entry name" value="Kinase-like_dom_sf"/>
</dbReference>
<protein>
    <recommendedName>
        <fullName evidence="1">protein-ribulosamine 3-kinase</fullName>
        <ecNumber evidence="1">2.7.1.172</ecNumber>
    </recommendedName>
</protein>
<dbReference type="STRING" id="1314674.A0A0D7BG35"/>
<dbReference type="OrthoDB" id="5772781at2759"/>
<evidence type="ECO:0000313" key="4">
    <source>
        <dbReference type="EMBL" id="KIY69165.1"/>
    </source>
</evidence>
<reference evidence="4 5" key="1">
    <citation type="journal article" date="2015" name="Fungal Genet. Biol.">
        <title>Evolution of novel wood decay mechanisms in Agaricales revealed by the genome sequences of Fistulina hepatica and Cylindrobasidium torrendii.</title>
        <authorList>
            <person name="Floudas D."/>
            <person name="Held B.W."/>
            <person name="Riley R."/>
            <person name="Nagy L.G."/>
            <person name="Koehler G."/>
            <person name="Ransdell A.S."/>
            <person name="Younus H."/>
            <person name="Chow J."/>
            <person name="Chiniquy J."/>
            <person name="Lipzen A."/>
            <person name="Tritt A."/>
            <person name="Sun H."/>
            <person name="Haridas S."/>
            <person name="LaButti K."/>
            <person name="Ohm R.A."/>
            <person name="Kues U."/>
            <person name="Blanchette R.A."/>
            <person name="Grigoriev I.V."/>
            <person name="Minto R.E."/>
            <person name="Hibbett D.S."/>
        </authorList>
    </citation>
    <scope>NUCLEOTIDE SEQUENCE [LARGE SCALE GENOMIC DNA]</scope>
    <source>
        <strain evidence="4 5">FP15055 ss-10</strain>
    </source>
</reference>